<dbReference type="Proteomes" id="UP001145145">
    <property type="component" value="Unassembled WGS sequence"/>
</dbReference>
<reference evidence="1 2" key="1">
    <citation type="journal article" date="2023" name="Int. J. Syst. Evol. Microbiol.">
        <title>Sellimonas catena sp. nov., isolated from human faeces.</title>
        <authorList>
            <person name="Hisatomi A."/>
            <person name="Ohkuma M."/>
            <person name="Sakamoto M."/>
        </authorList>
    </citation>
    <scope>NUCLEOTIDE SEQUENCE [LARGE SCALE GENOMIC DNA]</scope>
    <source>
        <strain evidence="1 2">12EGH17</strain>
    </source>
</reference>
<dbReference type="InterPro" id="IPR024234">
    <property type="entry name" value="DUF3801"/>
</dbReference>
<evidence type="ECO:0000313" key="2">
    <source>
        <dbReference type="Proteomes" id="UP001145145"/>
    </source>
</evidence>
<organism evidence="1 2">
    <name type="scientific">Sellimonas catena</name>
    <dbReference type="NCBI Taxonomy" id="2994035"/>
    <lineage>
        <taxon>Bacteria</taxon>
        <taxon>Bacillati</taxon>
        <taxon>Bacillota</taxon>
        <taxon>Clostridia</taxon>
        <taxon>Lachnospirales</taxon>
        <taxon>Lachnospiraceae</taxon>
        <taxon>Sellimonas</taxon>
    </lineage>
</organism>
<sequence length="169" mass="19171">MLFVATRKCRSTETNEKTIALYIKTGKLTAQQLQKAMKALLAQMKKQHDKQKIPHGKQTLKQLMKQNAGVSNIEITKDNIKAFESTAKKYGIDFALKKDSTETPPRYLVFFKGRDADALTAAFKEFSAKKLTQEQKPSIRKLIVSLKEKAAALNAQREKVKKKDREVSL</sequence>
<accession>A0A9W6FFV3</accession>
<dbReference type="RefSeq" id="WP_281873996.1">
    <property type="nucleotide sequence ID" value="NZ_BSBO01000043.1"/>
</dbReference>
<evidence type="ECO:0000313" key="1">
    <source>
        <dbReference type="EMBL" id="GLG06026.1"/>
    </source>
</evidence>
<gene>
    <name evidence="1" type="ORF">Selli1_32000</name>
</gene>
<name>A0A9W6FFV3_9FIRM</name>
<comment type="caution">
    <text evidence="1">The sequence shown here is derived from an EMBL/GenBank/DDBJ whole genome shotgun (WGS) entry which is preliminary data.</text>
</comment>
<keyword evidence="2" id="KW-1185">Reference proteome</keyword>
<dbReference type="Pfam" id="PF12687">
    <property type="entry name" value="DUF3801"/>
    <property type="match status" value="1"/>
</dbReference>
<dbReference type="EMBL" id="BSBO01000043">
    <property type="protein sequence ID" value="GLG06026.1"/>
    <property type="molecule type" value="Genomic_DNA"/>
</dbReference>
<proteinExistence type="predicted"/>
<dbReference type="AlphaFoldDB" id="A0A9W6FFV3"/>
<protein>
    <submittedName>
        <fullName evidence="1">Transposase</fullName>
    </submittedName>
</protein>